<dbReference type="OrthoDB" id="286140at2"/>
<dbReference type="RefSeq" id="WP_044406026.1">
    <property type="nucleotide sequence ID" value="NZ_JXXE01000075.1"/>
</dbReference>
<dbReference type="SUPFAM" id="SSF52172">
    <property type="entry name" value="CheY-like"/>
    <property type="match status" value="2"/>
</dbReference>
<dbReference type="Proteomes" id="UP000032515">
    <property type="component" value="Unassembled WGS sequence"/>
</dbReference>
<keyword evidence="1 4" id="KW-0597">Phosphoprotein</keyword>
<dbReference type="InterPro" id="IPR001789">
    <property type="entry name" value="Sig_transdc_resp-reg_receiver"/>
</dbReference>
<dbReference type="SMART" id="SM00448">
    <property type="entry name" value="REC"/>
    <property type="match status" value="2"/>
</dbReference>
<evidence type="ECO:0000256" key="1">
    <source>
        <dbReference type="ARBA" id="ARBA00022553"/>
    </source>
</evidence>
<evidence type="ECO:0000313" key="6">
    <source>
        <dbReference type="EMBL" id="KIZ47468.1"/>
    </source>
</evidence>
<dbReference type="Pfam" id="PF00072">
    <property type="entry name" value="Response_reg"/>
    <property type="match status" value="2"/>
</dbReference>
<dbReference type="Gene3D" id="3.40.50.2300">
    <property type="match status" value="2"/>
</dbReference>
<dbReference type="InterPro" id="IPR050595">
    <property type="entry name" value="Bact_response_regulator"/>
</dbReference>
<dbReference type="PANTHER" id="PTHR44591:SF3">
    <property type="entry name" value="RESPONSE REGULATORY DOMAIN-CONTAINING PROTEIN"/>
    <property type="match status" value="1"/>
</dbReference>
<evidence type="ECO:0000313" key="7">
    <source>
        <dbReference type="Proteomes" id="UP000032515"/>
    </source>
</evidence>
<dbReference type="PROSITE" id="PS50110">
    <property type="entry name" value="RESPONSE_REGULATORY"/>
    <property type="match status" value="2"/>
</dbReference>
<dbReference type="PANTHER" id="PTHR44591">
    <property type="entry name" value="STRESS RESPONSE REGULATOR PROTEIN 1"/>
    <property type="match status" value="1"/>
</dbReference>
<keyword evidence="3" id="KW-0804">Transcription</keyword>
<dbReference type="EMBL" id="JXXE01000075">
    <property type="protein sequence ID" value="KIZ47468.1"/>
    <property type="molecule type" value="Genomic_DNA"/>
</dbReference>
<feature type="domain" description="Response regulatory" evidence="5">
    <location>
        <begin position="151"/>
        <end position="273"/>
    </location>
</feature>
<sequence>MNSIAPAAAAPKMLIADDDPWLVRVLAERCARMGFEVETASNGMQALLKARRYKPDILVIDVNMPEVDGLSVCAQLLDPDRAPLHVVVATGSRDPGTFERCEGFGAIYARKGADFWTEMDAALVEIYPDLKNVAEQTGTRPATEVVRANPRVLLVDDDAEVKLLLASRLKKLGVEVLYAADATEAYRLACREEPTVIVSDYYMPNGDAQYLLGKLRTSPVTENIPVIVLSGRDLGDAIQNELRREFSGHRGAAQIMKKSMDTSELFGALQQYCGFEPDPRIEL</sequence>
<keyword evidence="2" id="KW-0805">Transcription regulation</keyword>
<feature type="modified residue" description="4-aspartylphosphate" evidence="4">
    <location>
        <position position="200"/>
    </location>
</feature>
<evidence type="ECO:0000256" key="2">
    <source>
        <dbReference type="ARBA" id="ARBA00023015"/>
    </source>
</evidence>
<protein>
    <recommendedName>
        <fullName evidence="5">Response regulatory domain-containing protein</fullName>
    </recommendedName>
</protein>
<reference evidence="6 7" key="1">
    <citation type="submission" date="2014-11" db="EMBL/GenBank/DDBJ databases">
        <title>Genomics and ecophysiology of heterotrophic nitrogen fixing bacteria isolated from estuarine surface water.</title>
        <authorList>
            <person name="Bentzon-Tilia M."/>
            <person name="Severin I."/>
            <person name="Hansen L.H."/>
            <person name="Riemann L."/>
        </authorList>
    </citation>
    <scope>NUCLEOTIDE SEQUENCE [LARGE SCALE GENOMIC DNA]</scope>
    <source>
        <strain evidence="6 7">BAL398</strain>
    </source>
</reference>
<organism evidence="6 7">
    <name type="scientific">Rhodopseudomonas palustris</name>
    <dbReference type="NCBI Taxonomy" id="1076"/>
    <lineage>
        <taxon>Bacteria</taxon>
        <taxon>Pseudomonadati</taxon>
        <taxon>Pseudomonadota</taxon>
        <taxon>Alphaproteobacteria</taxon>
        <taxon>Hyphomicrobiales</taxon>
        <taxon>Nitrobacteraceae</taxon>
        <taxon>Rhodopseudomonas</taxon>
    </lineage>
</organism>
<feature type="domain" description="Response regulatory" evidence="5">
    <location>
        <begin position="12"/>
        <end position="134"/>
    </location>
</feature>
<dbReference type="GO" id="GO:0000160">
    <property type="term" value="P:phosphorelay signal transduction system"/>
    <property type="evidence" value="ECO:0007669"/>
    <property type="project" value="InterPro"/>
</dbReference>
<dbReference type="InterPro" id="IPR011006">
    <property type="entry name" value="CheY-like_superfamily"/>
</dbReference>
<gene>
    <name evidence="6" type="ORF">OO17_04170</name>
</gene>
<proteinExistence type="predicted"/>
<feature type="modified residue" description="4-aspartylphosphate" evidence="4">
    <location>
        <position position="61"/>
    </location>
</feature>
<dbReference type="CDD" id="cd00156">
    <property type="entry name" value="REC"/>
    <property type="match status" value="2"/>
</dbReference>
<dbReference type="AlphaFoldDB" id="A0A0D7F303"/>
<accession>A0A0D7F303</accession>
<comment type="caution">
    <text evidence="6">The sequence shown here is derived from an EMBL/GenBank/DDBJ whole genome shotgun (WGS) entry which is preliminary data.</text>
</comment>
<dbReference type="PATRIC" id="fig|1076.23.peg.6401"/>
<evidence type="ECO:0000256" key="4">
    <source>
        <dbReference type="PROSITE-ProRule" id="PRU00169"/>
    </source>
</evidence>
<evidence type="ECO:0000256" key="3">
    <source>
        <dbReference type="ARBA" id="ARBA00023163"/>
    </source>
</evidence>
<evidence type="ECO:0000259" key="5">
    <source>
        <dbReference type="PROSITE" id="PS50110"/>
    </source>
</evidence>
<name>A0A0D7F303_RHOPL</name>